<dbReference type="PANTHER" id="PTHR22883:SF43">
    <property type="entry name" value="PALMITOYLTRANSFERASE APP"/>
    <property type="match status" value="1"/>
</dbReference>
<sequence length="410" mass="44481">MKGRDYCVVPTVDPPGSASASPLSPSSPAALPKKKMPQRKWEVHPGRNKFHCNGRIMMARQTGIFYFTVALIVVTCGLFFGFDCPYLAVNLTPAIPVIGIVLFVFTMSTLLRTSFSDPGVIPRATPDEAADIERQIEVPNGQPSPSYRPPPRQKEVVVNGQTIKLKYCFTCKIFRPPRASHCSICDNCVERFDHHCPWVGNCVGKRNYRYFYMFILSLALLCVFLFACVITHIIMRSQKANFLKAMQQSPASVLEAVVCFFSVWSILGLAGFHTYLTTSNQTTNEDIKGSWSSKRGRDNYNPYSQGGIVKNCFAVLCGPTTPSGYSGYQGNTATTPNETASTPGALPPINGAESVASIVSSPAVLPTLAPPPAGANPPVTPVQSTSPPPRPPPPSLALSEQSSDQNTVTK</sequence>
<comment type="subcellular location">
    <subcellularLocation>
        <location evidence="1">Endomembrane system</location>
        <topology evidence="1">Multi-pass membrane protein</topology>
    </subcellularLocation>
</comment>
<dbReference type="EC" id="2.3.1.225" evidence="10"/>
<feature type="transmembrane region" description="Helical" evidence="10">
    <location>
        <begin position="94"/>
        <end position="111"/>
    </location>
</feature>
<evidence type="ECO:0000256" key="1">
    <source>
        <dbReference type="ARBA" id="ARBA00004127"/>
    </source>
</evidence>
<evidence type="ECO:0000256" key="3">
    <source>
        <dbReference type="ARBA" id="ARBA00022692"/>
    </source>
</evidence>
<dbReference type="GO" id="GO:0019706">
    <property type="term" value="F:protein-cysteine S-palmitoyltransferase activity"/>
    <property type="evidence" value="ECO:0007669"/>
    <property type="project" value="UniProtKB-EC"/>
</dbReference>
<evidence type="ECO:0000256" key="4">
    <source>
        <dbReference type="ARBA" id="ARBA00022989"/>
    </source>
</evidence>
<keyword evidence="6" id="KW-0564">Palmitate</keyword>
<comment type="catalytic activity">
    <reaction evidence="9 10">
        <text>L-cysteinyl-[protein] + hexadecanoyl-CoA = S-hexadecanoyl-L-cysteinyl-[protein] + CoA</text>
        <dbReference type="Rhea" id="RHEA:36683"/>
        <dbReference type="Rhea" id="RHEA-COMP:10131"/>
        <dbReference type="Rhea" id="RHEA-COMP:11032"/>
        <dbReference type="ChEBI" id="CHEBI:29950"/>
        <dbReference type="ChEBI" id="CHEBI:57287"/>
        <dbReference type="ChEBI" id="CHEBI:57379"/>
        <dbReference type="ChEBI" id="CHEBI:74151"/>
        <dbReference type="EC" id="2.3.1.225"/>
    </reaction>
</comment>
<feature type="transmembrane region" description="Helical" evidence="10">
    <location>
        <begin position="254"/>
        <end position="276"/>
    </location>
</feature>
<dbReference type="PANTHER" id="PTHR22883">
    <property type="entry name" value="ZINC FINGER DHHC DOMAIN CONTAINING PROTEIN"/>
    <property type="match status" value="1"/>
</dbReference>
<dbReference type="AlphaFoldDB" id="C3ZLF5"/>
<feature type="region of interest" description="Disordered" evidence="11">
    <location>
        <begin position="1"/>
        <end position="38"/>
    </location>
</feature>
<feature type="region of interest" description="Disordered" evidence="11">
    <location>
        <begin position="328"/>
        <end position="348"/>
    </location>
</feature>
<reference evidence="13" key="1">
    <citation type="journal article" date="2008" name="Nature">
        <title>The amphioxus genome and the evolution of the chordate karyotype.</title>
        <authorList>
            <consortium name="US DOE Joint Genome Institute (JGI-PGF)"/>
            <person name="Putnam N.H."/>
            <person name="Butts T."/>
            <person name="Ferrier D.E.K."/>
            <person name="Furlong R.F."/>
            <person name="Hellsten U."/>
            <person name="Kawashima T."/>
            <person name="Robinson-Rechavi M."/>
            <person name="Shoguchi E."/>
            <person name="Terry A."/>
            <person name="Yu J.-K."/>
            <person name="Benito-Gutierrez E.L."/>
            <person name="Dubchak I."/>
            <person name="Garcia-Fernandez J."/>
            <person name="Gibson-Brown J.J."/>
            <person name="Grigoriev I.V."/>
            <person name="Horton A.C."/>
            <person name="de Jong P.J."/>
            <person name="Jurka J."/>
            <person name="Kapitonov V.V."/>
            <person name="Kohara Y."/>
            <person name="Kuroki Y."/>
            <person name="Lindquist E."/>
            <person name="Lucas S."/>
            <person name="Osoegawa K."/>
            <person name="Pennacchio L.A."/>
            <person name="Salamov A.A."/>
            <person name="Satou Y."/>
            <person name="Sauka-Spengler T."/>
            <person name="Schmutz J."/>
            <person name="Shin-I T."/>
            <person name="Toyoda A."/>
            <person name="Bronner-Fraser M."/>
            <person name="Fujiyama A."/>
            <person name="Holland L.Z."/>
            <person name="Holland P.W.H."/>
            <person name="Satoh N."/>
            <person name="Rokhsar D.S."/>
        </authorList>
    </citation>
    <scope>NUCLEOTIDE SEQUENCE [LARGE SCALE GENOMIC DNA]</scope>
    <source>
        <strain evidence="13">S238N-H82</strain>
        <tissue evidence="13">Testes</tissue>
    </source>
</reference>
<keyword evidence="5 10" id="KW-0472">Membrane</keyword>
<name>C3ZLF5_BRAFL</name>
<dbReference type="Pfam" id="PF01529">
    <property type="entry name" value="DHHC"/>
    <property type="match status" value="1"/>
</dbReference>
<feature type="transmembrane region" description="Helical" evidence="10">
    <location>
        <begin position="210"/>
        <end position="234"/>
    </location>
</feature>
<comment type="domain">
    <text evidence="10">The DHHC domain is required for palmitoyltransferase activity.</text>
</comment>
<feature type="compositionally biased region" description="Low complexity" evidence="11">
    <location>
        <begin position="14"/>
        <end position="31"/>
    </location>
</feature>
<evidence type="ECO:0000259" key="12">
    <source>
        <dbReference type="Pfam" id="PF01529"/>
    </source>
</evidence>
<keyword evidence="2 10" id="KW-0808">Transferase</keyword>
<keyword evidence="8 10" id="KW-0012">Acyltransferase</keyword>
<organism>
    <name type="scientific">Branchiostoma floridae</name>
    <name type="common">Florida lancelet</name>
    <name type="synonym">Amphioxus</name>
    <dbReference type="NCBI Taxonomy" id="7739"/>
    <lineage>
        <taxon>Eukaryota</taxon>
        <taxon>Metazoa</taxon>
        <taxon>Chordata</taxon>
        <taxon>Cephalochordata</taxon>
        <taxon>Leptocardii</taxon>
        <taxon>Amphioxiformes</taxon>
        <taxon>Branchiostomatidae</taxon>
        <taxon>Branchiostoma</taxon>
    </lineage>
</organism>
<evidence type="ECO:0000256" key="10">
    <source>
        <dbReference type="RuleBase" id="RU079119"/>
    </source>
</evidence>
<dbReference type="InterPro" id="IPR039859">
    <property type="entry name" value="PFA4/ZDH16/20/ERF2-like"/>
</dbReference>
<accession>C3ZLF5</accession>
<feature type="region of interest" description="Disordered" evidence="11">
    <location>
        <begin position="364"/>
        <end position="410"/>
    </location>
</feature>
<dbReference type="InParanoid" id="C3ZLF5"/>
<feature type="transmembrane region" description="Helical" evidence="10">
    <location>
        <begin position="64"/>
        <end position="82"/>
    </location>
</feature>
<evidence type="ECO:0000256" key="7">
    <source>
        <dbReference type="ARBA" id="ARBA00023288"/>
    </source>
</evidence>
<comment type="similarity">
    <text evidence="10">Belongs to the DHHC palmitoyltransferase family.</text>
</comment>
<feature type="domain" description="Palmitoyltransferase DHHC" evidence="12">
    <location>
        <begin position="163"/>
        <end position="288"/>
    </location>
</feature>
<evidence type="ECO:0000256" key="6">
    <source>
        <dbReference type="ARBA" id="ARBA00023139"/>
    </source>
</evidence>
<evidence type="ECO:0000256" key="5">
    <source>
        <dbReference type="ARBA" id="ARBA00023136"/>
    </source>
</evidence>
<dbReference type="GO" id="GO:0012505">
    <property type="term" value="C:endomembrane system"/>
    <property type="evidence" value="ECO:0007669"/>
    <property type="project" value="UniProtKB-SubCell"/>
</dbReference>
<evidence type="ECO:0000256" key="9">
    <source>
        <dbReference type="ARBA" id="ARBA00048048"/>
    </source>
</evidence>
<dbReference type="InterPro" id="IPR001594">
    <property type="entry name" value="Palmitoyltrfase_DHHC"/>
</dbReference>
<dbReference type="PROSITE" id="PS50216">
    <property type="entry name" value="DHHC"/>
    <property type="match status" value="1"/>
</dbReference>
<keyword evidence="7" id="KW-0449">Lipoprotein</keyword>
<protein>
    <recommendedName>
        <fullName evidence="10">Palmitoyltransferase</fullName>
        <ecNumber evidence="10">2.3.1.225</ecNumber>
    </recommendedName>
</protein>
<feature type="compositionally biased region" description="Pro residues" evidence="11">
    <location>
        <begin position="368"/>
        <end position="395"/>
    </location>
</feature>
<keyword evidence="3 10" id="KW-0812">Transmembrane</keyword>
<evidence type="ECO:0000256" key="8">
    <source>
        <dbReference type="ARBA" id="ARBA00023315"/>
    </source>
</evidence>
<keyword evidence="4 10" id="KW-1133">Transmembrane helix</keyword>
<dbReference type="eggNOG" id="KOG1311">
    <property type="taxonomic scope" value="Eukaryota"/>
</dbReference>
<feature type="compositionally biased region" description="Polar residues" evidence="11">
    <location>
        <begin position="398"/>
        <end position="410"/>
    </location>
</feature>
<evidence type="ECO:0000256" key="2">
    <source>
        <dbReference type="ARBA" id="ARBA00022679"/>
    </source>
</evidence>
<evidence type="ECO:0000256" key="11">
    <source>
        <dbReference type="SAM" id="MobiDB-lite"/>
    </source>
</evidence>
<proteinExistence type="inferred from homology"/>
<dbReference type="STRING" id="7739.C3ZLF5"/>
<dbReference type="EMBL" id="GG666641">
    <property type="protein sequence ID" value="EEN46592.1"/>
    <property type="molecule type" value="Genomic_DNA"/>
</dbReference>
<evidence type="ECO:0000313" key="13">
    <source>
        <dbReference type="EMBL" id="EEN46592.1"/>
    </source>
</evidence>
<gene>
    <name evidence="13" type="ORF">BRAFLDRAFT_123622</name>
</gene>
<feature type="compositionally biased region" description="Polar residues" evidence="11">
    <location>
        <begin position="328"/>
        <end position="342"/>
    </location>
</feature>